<comment type="caution">
    <text evidence="2">The sequence shown here is derived from an EMBL/GenBank/DDBJ whole genome shotgun (WGS) entry which is preliminary data.</text>
</comment>
<sequence length="448" mass="50903">MTPYADQVFRIRTELRKRRMGSISVERVLNVQGKQFRAVFLSTVRTRRTCTSIENGSDDSDYGFLSNSKLLNTAITRAQSLVAVIGDPVALCTVGRCSKVWERFIQICVQNNSLFGITWSFLKNQLDGLELKKTYGLNPLAPEFIPRKYKVEGYIKLPPQQLPIRNGYPQPYGYTTSGPSPNFYTSKQPLSIVWPMYRPPPSNYVWGLSSVQPQSSSVLPNSSSNNRQMQNCELNVTNQQVLPAPIVNSNLPISRATVAGSSPCQQSILINQEISPTLPPERDLIQFLDNVHIPDGIRNNSDSLHDLINLLPENMSLATVLMQPSTFHKQWFHYLLAKKGIEAAKKFEYLMMMSTRKERQNIAEANVRTMNLESLCADMLKTRINIRDSGRSQDLICSNSPNESEIPYLEQQTPDLNWFDKPVNQINFDKPVYLKDPLHLDGFHQRSM</sequence>
<dbReference type="Pfam" id="PF13087">
    <property type="entry name" value="AAA_12"/>
    <property type="match status" value="1"/>
</dbReference>
<organism evidence="2 3">
    <name type="scientific">Ignelater luminosus</name>
    <name type="common">Cucubano</name>
    <name type="synonym">Pyrophorus luminosus</name>
    <dbReference type="NCBI Taxonomy" id="2038154"/>
    <lineage>
        <taxon>Eukaryota</taxon>
        <taxon>Metazoa</taxon>
        <taxon>Ecdysozoa</taxon>
        <taxon>Arthropoda</taxon>
        <taxon>Hexapoda</taxon>
        <taxon>Insecta</taxon>
        <taxon>Pterygota</taxon>
        <taxon>Neoptera</taxon>
        <taxon>Endopterygota</taxon>
        <taxon>Coleoptera</taxon>
        <taxon>Polyphaga</taxon>
        <taxon>Elateriformia</taxon>
        <taxon>Elateroidea</taxon>
        <taxon>Elateridae</taxon>
        <taxon>Agrypninae</taxon>
        <taxon>Pyrophorini</taxon>
        <taxon>Ignelater</taxon>
    </lineage>
</organism>
<dbReference type="OrthoDB" id="6780552at2759"/>
<dbReference type="InterPro" id="IPR047187">
    <property type="entry name" value="SF1_C_Upf1"/>
</dbReference>
<feature type="domain" description="DNA2/NAM7 helicase-like C-terminal" evidence="1">
    <location>
        <begin position="1"/>
        <end position="87"/>
    </location>
</feature>
<keyword evidence="3" id="KW-1185">Reference proteome</keyword>
<dbReference type="InterPro" id="IPR041679">
    <property type="entry name" value="DNA2/NAM7-like_C"/>
</dbReference>
<evidence type="ECO:0000313" key="3">
    <source>
        <dbReference type="Proteomes" id="UP000801492"/>
    </source>
</evidence>
<dbReference type="GO" id="GO:0005829">
    <property type="term" value="C:cytosol"/>
    <property type="evidence" value="ECO:0007669"/>
    <property type="project" value="TreeGrafter"/>
</dbReference>
<dbReference type="CDD" id="cd18808">
    <property type="entry name" value="SF1_C_Upf1"/>
    <property type="match status" value="1"/>
</dbReference>
<dbReference type="AlphaFoldDB" id="A0A8K0CWH9"/>
<dbReference type="InterPro" id="IPR045055">
    <property type="entry name" value="DNA2/NAM7-like"/>
</dbReference>
<dbReference type="Gene3D" id="3.40.50.300">
    <property type="entry name" value="P-loop containing nucleotide triphosphate hydrolases"/>
    <property type="match status" value="1"/>
</dbReference>
<dbReference type="PANTHER" id="PTHR10887:SF365">
    <property type="entry name" value="HELICASE WITH ZINC FINGER DOMAIN-RELATED"/>
    <property type="match status" value="1"/>
</dbReference>
<evidence type="ECO:0000313" key="2">
    <source>
        <dbReference type="EMBL" id="KAF2894879.1"/>
    </source>
</evidence>
<dbReference type="EMBL" id="VTPC01006483">
    <property type="protein sequence ID" value="KAF2894879.1"/>
    <property type="molecule type" value="Genomic_DNA"/>
</dbReference>
<dbReference type="InterPro" id="IPR027417">
    <property type="entry name" value="P-loop_NTPase"/>
</dbReference>
<proteinExistence type="predicted"/>
<evidence type="ECO:0000259" key="1">
    <source>
        <dbReference type="Pfam" id="PF13087"/>
    </source>
</evidence>
<protein>
    <recommendedName>
        <fullName evidence="1">DNA2/NAM7 helicase-like C-terminal domain-containing protein</fullName>
    </recommendedName>
</protein>
<dbReference type="SUPFAM" id="SSF52540">
    <property type="entry name" value="P-loop containing nucleoside triphosphate hydrolases"/>
    <property type="match status" value="1"/>
</dbReference>
<feature type="non-terminal residue" evidence="2">
    <location>
        <position position="448"/>
    </location>
</feature>
<dbReference type="Proteomes" id="UP000801492">
    <property type="component" value="Unassembled WGS sequence"/>
</dbReference>
<name>A0A8K0CWH9_IGNLU</name>
<dbReference type="GO" id="GO:0035194">
    <property type="term" value="P:regulatory ncRNA-mediated post-transcriptional gene silencing"/>
    <property type="evidence" value="ECO:0007669"/>
    <property type="project" value="TreeGrafter"/>
</dbReference>
<dbReference type="PANTHER" id="PTHR10887">
    <property type="entry name" value="DNA2/NAM7 HELICASE FAMILY"/>
    <property type="match status" value="1"/>
</dbReference>
<gene>
    <name evidence="2" type="ORF">ILUMI_11296</name>
</gene>
<reference evidence="2" key="1">
    <citation type="submission" date="2019-08" db="EMBL/GenBank/DDBJ databases">
        <title>The genome of the North American firefly Photinus pyralis.</title>
        <authorList>
            <consortium name="Photinus pyralis genome working group"/>
            <person name="Fallon T.R."/>
            <person name="Sander Lower S.E."/>
            <person name="Weng J.-K."/>
        </authorList>
    </citation>
    <scope>NUCLEOTIDE SEQUENCE</scope>
    <source>
        <strain evidence="2">TRF0915ILg1</strain>
        <tissue evidence="2">Whole body</tissue>
    </source>
</reference>
<dbReference type="GO" id="GO:0043186">
    <property type="term" value="C:P granule"/>
    <property type="evidence" value="ECO:0007669"/>
    <property type="project" value="TreeGrafter"/>
</dbReference>
<accession>A0A8K0CWH9</accession>